<name>A0ABV8ELJ3_9BACT</name>
<reference evidence="2" key="1">
    <citation type="journal article" date="2019" name="Int. J. Syst. Evol. Microbiol.">
        <title>The Global Catalogue of Microorganisms (GCM) 10K type strain sequencing project: providing services to taxonomists for standard genome sequencing and annotation.</title>
        <authorList>
            <consortium name="The Broad Institute Genomics Platform"/>
            <consortium name="The Broad Institute Genome Sequencing Center for Infectious Disease"/>
            <person name="Wu L."/>
            <person name="Ma J."/>
        </authorList>
    </citation>
    <scope>NUCLEOTIDE SEQUENCE [LARGE SCALE GENOMIC DNA]</scope>
    <source>
        <strain evidence="2">CECT 8551</strain>
    </source>
</reference>
<dbReference type="RefSeq" id="WP_241291793.1">
    <property type="nucleotide sequence ID" value="NZ_JAKZGR010000002.1"/>
</dbReference>
<organism evidence="1 2">
    <name type="scientific">Belliella kenyensis</name>
    <dbReference type="NCBI Taxonomy" id="1472724"/>
    <lineage>
        <taxon>Bacteria</taxon>
        <taxon>Pseudomonadati</taxon>
        <taxon>Bacteroidota</taxon>
        <taxon>Cytophagia</taxon>
        <taxon>Cytophagales</taxon>
        <taxon>Cyclobacteriaceae</taxon>
        <taxon>Belliella</taxon>
    </lineage>
</organism>
<gene>
    <name evidence="1" type="ORF">ACFOUP_12450</name>
</gene>
<keyword evidence="2" id="KW-1185">Reference proteome</keyword>
<dbReference type="EMBL" id="JBHSAV010000053">
    <property type="protein sequence ID" value="MFC3977189.1"/>
    <property type="molecule type" value="Genomic_DNA"/>
</dbReference>
<accession>A0ABV8ELJ3</accession>
<dbReference type="Proteomes" id="UP001595766">
    <property type="component" value="Unassembled WGS sequence"/>
</dbReference>
<evidence type="ECO:0000313" key="2">
    <source>
        <dbReference type="Proteomes" id="UP001595766"/>
    </source>
</evidence>
<sequence>MRIIIGLSSSFTTPIPSISFIPFPLGYTRVKEYPQDRYHANFRIKGRICNPTVY</sequence>
<proteinExistence type="predicted"/>
<comment type="caution">
    <text evidence="1">The sequence shown here is derived from an EMBL/GenBank/DDBJ whole genome shotgun (WGS) entry which is preliminary data.</text>
</comment>
<protein>
    <submittedName>
        <fullName evidence="1">Uncharacterized protein</fullName>
    </submittedName>
</protein>
<evidence type="ECO:0000313" key="1">
    <source>
        <dbReference type="EMBL" id="MFC3977189.1"/>
    </source>
</evidence>